<keyword evidence="2" id="KW-1185">Reference proteome</keyword>
<dbReference type="InterPro" id="IPR025332">
    <property type="entry name" value="DUF4238"/>
</dbReference>
<name>A0A1H8DAY1_9SPHI</name>
<proteinExistence type="predicted"/>
<dbReference type="Pfam" id="PF14022">
    <property type="entry name" value="DUF4238"/>
    <property type="match status" value="1"/>
</dbReference>
<organism evidence="1 2">
    <name type="scientific">Mucilaginibacter gossypiicola</name>
    <dbReference type="NCBI Taxonomy" id="551995"/>
    <lineage>
        <taxon>Bacteria</taxon>
        <taxon>Pseudomonadati</taxon>
        <taxon>Bacteroidota</taxon>
        <taxon>Sphingobacteriia</taxon>
        <taxon>Sphingobacteriales</taxon>
        <taxon>Sphingobacteriaceae</taxon>
        <taxon>Mucilaginibacter</taxon>
    </lineage>
</organism>
<dbReference type="OrthoDB" id="669645at2"/>
<dbReference type="EMBL" id="FOCL01000002">
    <property type="protein sequence ID" value="SEN04326.1"/>
    <property type="molecule type" value="Genomic_DNA"/>
</dbReference>
<dbReference type="RefSeq" id="WP_091209326.1">
    <property type="nucleotide sequence ID" value="NZ_FOCL01000002.1"/>
</dbReference>
<evidence type="ECO:0000313" key="1">
    <source>
        <dbReference type="EMBL" id="SEN04326.1"/>
    </source>
</evidence>
<dbReference type="Proteomes" id="UP000198942">
    <property type="component" value="Unassembled WGS sequence"/>
</dbReference>
<gene>
    <name evidence="1" type="ORF">SAMN05192574_102276</name>
</gene>
<evidence type="ECO:0008006" key="3">
    <source>
        <dbReference type="Google" id="ProtNLM"/>
    </source>
</evidence>
<protein>
    <recommendedName>
        <fullName evidence="3">DUF4238 domain-containing protein</fullName>
    </recommendedName>
</protein>
<sequence>MEENIKDQHFLPRCYLQGFTNENGKLQTLNLELFAKRGKKPYPREYAPSQICYEEDFYTVGDMTGFNVSDNGDKYVVEKSFHRYENHYHKLIDQIKAGQALAIGDAGFLIQIIFDIKLRNKYFRDKYIEPNQSKVVNEAADELKKQLSEDEEYFKKFHGASLKDMLDLNEKIRKMLINDKDFKQKAHLSTMMRKEDGYRIALETIMMKFIHCPWVILESPGNFITSDNPGSSMGEDGEIHNFFLQKDFIFVFPLTSSLCLTISDSQGDPYFLKNPAMKVYAKGPAPQDMLETSNGMLFRHYNKIVFGPHKNILTEYADKLIIKK</sequence>
<accession>A0A1H8DAY1</accession>
<dbReference type="AlphaFoldDB" id="A0A1H8DAY1"/>
<reference evidence="2" key="1">
    <citation type="submission" date="2016-10" db="EMBL/GenBank/DDBJ databases">
        <authorList>
            <person name="Varghese N."/>
            <person name="Submissions S."/>
        </authorList>
    </citation>
    <scope>NUCLEOTIDE SEQUENCE [LARGE SCALE GENOMIC DNA]</scope>
    <source>
        <strain evidence="2">Gh-48</strain>
    </source>
</reference>
<evidence type="ECO:0000313" key="2">
    <source>
        <dbReference type="Proteomes" id="UP000198942"/>
    </source>
</evidence>